<dbReference type="RefSeq" id="WP_273601444.1">
    <property type="nucleotide sequence ID" value="NZ_JAQQXT010000011.1"/>
</dbReference>
<evidence type="ECO:0000256" key="13">
    <source>
        <dbReference type="SAM" id="SignalP"/>
    </source>
</evidence>
<organism evidence="16 17">
    <name type="scientific">Roseateles albus</name>
    <dbReference type="NCBI Taxonomy" id="2987525"/>
    <lineage>
        <taxon>Bacteria</taxon>
        <taxon>Pseudomonadati</taxon>
        <taxon>Pseudomonadota</taxon>
        <taxon>Betaproteobacteria</taxon>
        <taxon>Burkholderiales</taxon>
        <taxon>Sphaerotilaceae</taxon>
        <taxon>Roseateles</taxon>
    </lineage>
</organism>
<feature type="signal peptide" evidence="13">
    <location>
        <begin position="1"/>
        <end position="25"/>
    </location>
</feature>
<evidence type="ECO:0000256" key="6">
    <source>
        <dbReference type="ARBA" id="ARBA00023077"/>
    </source>
</evidence>
<comment type="similarity">
    <text evidence="2 10 11">Belongs to the TonB-dependent receptor family.</text>
</comment>
<feature type="domain" description="TonB-dependent receptor-like beta-barrel" evidence="14">
    <location>
        <begin position="370"/>
        <end position="835"/>
    </location>
</feature>
<evidence type="ECO:0000259" key="14">
    <source>
        <dbReference type="Pfam" id="PF00593"/>
    </source>
</evidence>
<evidence type="ECO:0000256" key="1">
    <source>
        <dbReference type="ARBA" id="ARBA00004571"/>
    </source>
</evidence>
<evidence type="ECO:0000256" key="5">
    <source>
        <dbReference type="ARBA" id="ARBA00022692"/>
    </source>
</evidence>
<dbReference type="Pfam" id="PF00593">
    <property type="entry name" value="TonB_dep_Rec_b-barrel"/>
    <property type="match status" value="1"/>
</dbReference>
<dbReference type="Pfam" id="PF07715">
    <property type="entry name" value="Plug"/>
    <property type="match status" value="1"/>
</dbReference>
<evidence type="ECO:0000256" key="8">
    <source>
        <dbReference type="ARBA" id="ARBA00023170"/>
    </source>
</evidence>
<dbReference type="InterPro" id="IPR000531">
    <property type="entry name" value="Beta-barrel_TonB"/>
</dbReference>
<feature type="region of interest" description="Disordered" evidence="12">
    <location>
        <begin position="411"/>
        <end position="434"/>
    </location>
</feature>
<accession>A0ABT5KH80</accession>
<keyword evidence="6 11" id="KW-0798">TonB box</keyword>
<keyword evidence="3 10" id="KW-0813">Transport</keyword>
<evidence type="ECO:0000256" key="2">
    <source>
        <dbReference type="ARBA" id="ARBA00009810"/>
    </source>
</evidence>
<protein>
    <submittedName>
        <fullName evidence="16">TonB-dependent receptor</fullName>
    </submittedName>
</protein>
<feature type="chain" id="PRO_5045053844" evidence="13">
    <location>
        <begin position="26"/>
        <end position="879"/>
    </location>
</feature>
<evidence type="ECO:0000256" key="7">
    <source>
        <dbReference type="ARBA" id="ARBA00023136"/>
    </source>
</evidence>
<evidence type="ECO:0000256" key="10">
    <source>
        <dbReference type="PROSITE-ProRule" id="PRU01360"/>
    </source>
</evidence>
<dbReference type="NCBIfam" id="TIGR01782">
    <property type="entry name" value="TonB-Xanth-Caul"/>
    <property type="match status" value="1"/>
</dbReference>
<dbReference type="PANTHER" id="PTHR40980:SF3">
    <property type="entry name" value="TONB-DEPENDENT RECEPTOR-LIKE BETA-BARREL DOMAIN-CONTAINING PROTEIN"/>
    <property type="match status" value="1"/>
</dbReference>
<evidence type="ECO:0000256" key="3">
    <source>
        <dbReference type="ARBA" id="ARBA00022448"/>
    </source>
</evidence>
<gene>
    <name evidence="16" type="ORF">PRZ03_16945</name>
</gene>
<keyword evidence="7 10" id="KW-0472">Membrane</keyword>
<dbReference type="InterPro" id="IPR039426">
    <property type="entry name" value="TonB-dep_rcpt-like"/>
</dbReference>
<keyword evidence="9 10" id="KW-0998">Cell outer membrane</keyword>
<evidence type="ECO:0000259" key="15">
    <source>
        <dbReference type="Pfam" id="PF07715"/>
    </source>
</evidence>
<keyword evidence="5 10" id="KW-0812">Transmembrane</keyword>
<keyword evidence="8 16" id="KW-0675">Receptor</keyword>
<proteinExistence type="inferred from homology"/>
<keyword evidence="13" id="KW-0732">Signal</keyword>
<evidence type="ECO:0000256" key="11">
    <source>
        <dbReference type="RuleBase" id="RU003357"/>
    </source>
</evidence>
<dbReference type="InterPro" id="IPR036942">
    <property type="entry name" value="Beta-barrel_TonB_sf"/>
</dbReference>
<dbReference type="EMBL" id="JAQQXT010000011">
    <property type="protein sequence ID" value="MDC8773278.1"/>
    <property type="molecule type" value="Genomic_DNA"/>
</dbReference>
<sequence>MKVKQSPIAAAVTMTLLSITMAAQAQQAATAPAAAQDTAQLEAVVITGIRASLQSAANIKKGASAVVDAVSAEDIGKLPDSDVGQALGRIPGVTVGRAFGQGASVSIRGTDPQMTYTTLNGQSVASTGWYDQQTIDRSFNYSLLPAELIGGMEVFKSSQADLTEGGIGGTVIVRTRKPLDLDANTAFVSAKLGKGSVSDDLSKEVSGLYSWKDSQKKFGALIAVAYEDSEYIRRGIESDARWSGDVAPTTFVQDRKRTAVNVALQARPTKSIDLGLNYLALELTGDNSNTSHYIFPGNAKTDPCSQKNAAGLCTKSDITAANATDAFVQTWARTGKMTSDTLALTGTFRADTFKVDAAAGSTKAEGGTSQTTNYSYGWWTAGSSLPKWVGSIDATGKQISVNPGANQNVALSNLPAKTGPAGSWATSRGPNSDKETYAQADLTMDLELGPINSFKTGVRATDHEFKKSTDRASFAATAIEADTASLYNGNIAMGTNGWNSPKPNIGGMMANTNANVTGWTEERGGLGIIKEKNTAAYGMFEFEKDQWRGNFGLRYISSKVTGTGYAFDGTPLATGDIDQNQGWSKNRTSKDASYSDWLPSLNVAYTLQKNTLLRMAAGQAITRPNFDNMFLASQSGWKDTVAGNETMTFGDVGLKPQKSTQFDLGLEYYYGKGNLVAGGVFYKDINNFITTNTKVDQKIGVISPDSGKDSWTVNQFVNAGGGKIRGLEAQINHAFDNGFGVAANYTYSDATAPGESFQDRRALFTLASKHTYNVVGYYEMADFSARMAYNYRSEYMIRETGWYGNRMHEGFGTLDLGLGYNITKNIRLNFDATNLLAADDVQFGAAGVDTTVKAPLKVGYPAWSFMGERTYRVGISAKF</sequence>
<dbReference type="InterPro" id="IPR012910">
    <property type="entry name" value="Plug_dom"/>
</dbReference>
<comment type="caution">
    <text evidence="16">The sequence shown here is derived from an EMBL/GenBank/DDBJ whole genome shotgun (WGS) entry which is preliminary data.</text>
</comment>
<dbReference type="Gene3D" id="2.170.130.10">
    <property type="entry name" value="TonB-dependent receptor, plug domain"/>
    <property type="match status" value="1"/>
</dbReference>
<evidence type="ECO:0000256" key="4">
    <source>
        <dbReference type="ARBA" id="ARBA00022452"/>
    </source>
</evidence>
<dbReference type="Proteomes" id="UP001221189">
    <property type="component" value="Unassembled WGS sequence"/>
</dbReference>
<dbReference type="SUPFAM" id="SSF56935">
    <property type="entry name" value="Porins"/>
    <property type="match status" value="1"/>
</dbReference>
<evidence type="ECO:0000256" key="9">
    <source>
        <dbReference type="ARBA" id="ARBA00023237"/>
    </source>
</evidence>
<dbReference type="InterPro" id="IPR037066">
    <property type="entry name" value="Plug_dom_sf"/>
</dbReference>
<dbReference type="CDD" id="cd01347">
    <property type="entry name" value="ligand_gated_channel"/>
    <property type="match status" value="1"/>
</dbReference>
<keyword evidence="4 10" id="KW-1134">Transmembrane beta strand</keyword>
<feature type="domain" description="TonB-dependent receptor plug" evidence="15">
    <location>
        <begin position="63"/>
        <end position="170"/>
    </location>
</feature>
<evidence type="ECO:0000313" key="17">
    <source>
        <dbReference type="Proteomes" id="UP001221189"/>
    </source>
</evidence>
<dbReference type="InterPro" id="IPR010104">
    <property type="entry name" value="TonB_rcpt_bac"/>
</dbReference>
<name>A0ABT5KH80_9BURK</name>
<keyword evidence="17" id="KW-1185">Reference proteome</keyword>
<evidence type="ECO:0000313" key="16">
    <source>
        <dbReference type="EMBL" id="MDC8773278.1"/>
    </source>
</evidence>
<comment type="subcellular location">
    <subcellularLocation>
        <location evidence="1 10">Cell outer membrane</location>
        <topology evidence="1 10">Multi-pass membrane protein</topology>
    </subcellularLocation>
</comment>
<dbReference type="PROSITE" id="PS52016">
    <property type="entry name" value="TONB_DEPENDENT_REC_3"/>
    <property type="match status" value="1"/>
</dbReference>
<dbReference type="PANTHER" id="PTHR40980">
    <property type="entry name" value="PLUG DOMAIN-CONTAINING PROTEIN"/>
    <property type="match status" value="1"/>
</dbReference>
<dbReference type="Gene3D" id="2.40.170.20">
    <property type="entry name" value="TonB-dependent receptor, beta-barrel domain"/>
    <property type="match status" value="1"/>
</dbReference>
<reference evidence="16 17" key="1">
    <citation type="submission" date="2022-10" db="EMBL/GenBank/DDBJ databases">
        <title>Paucibacter sp. hw1 Genome sequencing.</title>
        <authorList>
            <person name="Park S."/>
        </authorList>
    </citation>
    <scope>NUCLEOTIDE SEQUENCE [LARGE SCALE GENOMIC DNA]</scope>
    <source>
        <strain evidence="17">hw1</strain>
    </source>
</reference>
<evidence type="ECO:0000256" key="12">
    <source>
        <dbReference type="SAM" id="MobiDB-lite"/>
    </source>
</evidence>